<evidence type="ECO:0000259" key="9">
    <source>
        <dbReference type="PROSITE" id="PS50929"/>
    </source>
</evidence>
<comment type="caution">
    <text evidence="10">The sequence shown here is derived from an EMBL/GenBank/DDBJ whole genome shotgun (WGS) entry which is preliminary data.</text>
</comment>
<evidence type="ECO:0000256" key="5">
    <source>
        <dbReference type="ARBA" id="ARBA00022989"/>
    </source>
</evidence>
<dbReference type="SUPFAM" id="SSF90123">
    <property type="entry name" value="ABC transporter transmembrane region"/>
    <property type="match status" value="1"/>
</dbReference>
<dbReference type="Pfam" id="PF00664">
    <property type="entry name" value="ABC_membrane"/>
    <property type="match status" value="1"/>
</dbReference>
<evidence type="ECO:0000259" key="8">
    <source>
        <dbReference type="PROSITE" id="PS50893"/>
    </source>
</evidence>
<keyword evidence="5 7" id="KW-1133">Transmembrane helix</keyword>
<keyword evidence="4 10" id="KW-0067">ATP-binding</keyword>
<evidence type="ECO:0000256" key="6">
    <source>
        <dbReference type="ARBA" id="ARBA00023136"/>
    </source>
</evidence>
<evidence type="ECO:0000256" key="7">
    <source>
        <dbReference type="SAM" id="Phobius"/>
    </source>
</evidence>
<evidence type="ECO:0000313" key="11">
    <source>
        <dbReference type="Proteomes" id="UP001226574"/>
    </source>
</evidence>
<dbReference type="Proteomes" id="UP001226574">
    <property type="component" value="Unassembled WGS sequence"/>
</dbReference>
<dbReference type="SMART" id="SM00382">
    <property type="entry name" value="AAA"/>
    <property type="match status" value="1"/>
</dbReference>
<comment type="subcellular location">
    <subcellularLocation>
        <location evidence="1">Cell membrane</location>
        <topology evidence="1">Multi-pass membrane protein</topology>
    </subcellularLocation>
</comment>
<dbReference type="GO" id="GO:0005524">
    <property type="term" value="F:ATP binding"/>
    <property type="evidence" value="ECO:0007669"/>
    <property type="project" value="UniProtKB-KW"/>
</dbReference>
<proteinExistence type="predicted"/>
<dbReference type="Gene3D" id="1.20.1560.10">
    <property type="entry name" value="ABC transporter type 1, transmembrane domain"/>
    <property type="match status" value="1"/>
</dbReference>
<keyword evidence="3" id="KW-0547">Nucleotide-binding</keyword>
<dbReference type="PROSITE" id="PS50893">
    <property type="entry name" value="ABC_TRANSPORTER_2"/>
    <property type="match status" value="1"/>
</dbReference>
<dbReference type="InterPro" id="IPR027417">
    <property type="entry name" value="P-loop_NTPase"/>
</dbReference>
<dbReference type="InterPro" id="IPR003593">
    <property type="entry name" value="AAA+_ATPase"/>
</dbReference>
<dbReference type="RefSeq" id="WP_309038854.1">
    <property type="nucleotide sequence ID" value="NZ_JAVIFY010000005.1"/>
</dbReference>
<dbReference type="InterPro" id="IPR011527">
    <property type="entry name" value="ABC1_TM_dom"/>
</dbReference>
<feature type="transmembrane region" description="Helical" evidence="7">
    <location>
        <begin position="128"/>
        <end position="149"/>
    </location>
</feature>
<dbReference type="PANTHER" id="PTHR24221">
    <property type="entry name" value="ATP-BINDING CASSETTE SUB-FAMILY B"/>
    <property type="match status" value="1"/>
</dbReference>
<dbReference type="InterPro" id="IPR039421">
    <property type="entry name" value="Type_1_exporter"/>
</dbReference>
<dbReference type="EMBL" id="JAVIFY010000005">
    <property type="protein sequence ID" value="MDQ9091675.1"/>
    <property type="molecule type" value="Genomic_DNA"/>
</dbReference>
<accession>A0ABU1BBA8</accession>
<feature type="transmembrane region" description="Helical" evidence="7">
    <location>
        <begin position="264"/>
        <end position="281"/>
    </location>
</feature>
<dbReference type="InterPro" id="IPR003439">
    <property type="entry name" value="ABC_transporter-like_ATP-bd"/>
</dbReference>
<feature type="transmembrane region" description="Helical" evidence="7">
    <location>
        <begin position="53"/>
        <end position="70"/>
    </location>
</feature>
<feature type="transmembrane region" description="Helical" evidence="7">
    <location>
        <begin position="155"/>
        <end position="181"/>
    </location>
</feature>
<keyword evidence="2 7" id="KW-0812">Transmembrane</keyword>
<evidence type="ECO:0000313" key="10">
    <source>
        <dbReference type="EMBL" id="MDQ9091675.1"/>
    </source>
</evidence>
<feature type="domain" description="ABC transporter" evidence="8">
    <location>
        <begin position="311"/>
        <end position="518"/>
    </location>
</feature>
<organism evidence="10 11">
    <name type="scientific">Pseudoalteromonas haloplanktis</name>
    <name type="common">Alteromonas haloplanktis</name>
    <dbReference type="NCBI Taxonomy" id="228"/>
    <lineage>
        <taxon>Bacteria</taxon>
        <taxon>Pseudomonadati</taxon>
        <taxon>Pseudomonadota</taxon>
        <taxon>Gammaproteobacteria</taxon>
        <taxon>Alteromonadales</taxon>
        <taxon>Pseudoalteromonadaceae</taxon>
        <taxon>Pseudoalteromonas</taxon>
    </lineage>
</organism>
<name>A0ABU1BBA8_PSEHA</name>
<protein>
    <submittedName>
        <fullName evidence="10">ABC transporter ATP-binding protein</fullName>
    </submittedName>
</protein>
<dbReference type="PROSITE" id="PS50929">
    <property type="entry name" value="ABC_TM1F"/>
    <property type="match status" value="1"/>
</dbReference>
<keyword evidence="6 7" id="KW-0472">Membrane</keyword>
<evidence type="ECO:0000256" key="1">
    <source>
        <dbReference type="ARBA" id="ARBA00004651"/>
    </source>
</evidence>
<reference evidence="10 11" key="1">
    <citation type="submission" date="2023-08" db="EMBL/GenBank/DDBJ databases">
        <title>Pseudoalteromonas haloplanktis LL1 genome.</title>
        <authorList>
            <person name="Wu S."/>
        </authorList>
    </citation>
    <scope>NUCLEOTIDE SEQUENCE [LARGE SCALE GENOMIC DNA]</scope>
    <source>
        <strain evidence="10 11">LL1</strain>
    </source>
</reference>
<feature type="transmembrane region" description="Helical" evidence="7">
    <location>
        <begin position="20"/>
        <end position="41"/>
    </location>
</feature>
<dbReference type="InterPro" id="IPR036640">
    <property type="entry name" value="ABC1_TM_sf"/>
</dbReference>
<evidence type="ECO:0000256" key="4">
    <source>
        <dbReference type="ARBA" id="ARBA00022840"/>
    </source>
</evidence>
<gene>
    <name evidence="10" type="ORF">RC083_08740</name>
</gene>
<evidence type="ECO:0000256" key="3">
    <source>
        <dbReference type="ARBA" id="ARBA00022741"/>
    </source>
</evidence>
<feature type="domain" description="ABC transmembrane type-1" evidence="9">
    <location>
        <begin position="20"/>
        <end position="194"/>
    </location>
</feature>
<dbReference type="Pfam" id="PF00005">
    <property type="entry name" value="ABC_tran"/>
    <property type="match status" value="1"/>
</dbReference>
<sequence length="519" mass="57707">MTLHSQRLPAIFVASRRVWLVVLVTLGLCQAGLAIASIWLLQSLWDNPLLTQPLLLLLTLTVALFFLQLGQHRIAEQVAQHYLVDAREVLYSHLMSASNDRLPARLGVAMNRLITDSNSLKNWVGRGIASAICQTCALLAYLVVCAIYWPKMLFILCLMTALSIIITLMCRIKITTLTLAIRQLRGRLSGHLCERSFAPHTVLNIAQLGKETRHVSKNSQRLGDAMVALTVPGSCLKYHSLVLSQLAFILAIFNSDGQLDKNQLLPVLLLFGLFFATLSSLNRASFDYFVFAVAKQRLNIALAKADKMPIQKTNKLTRYVPLAVKLKQLSYTGVFENLNYSATAGQRINIYGASGSGKSLLCALFNKQLSPSSGQIVLAGRRIDWLQPRRLQLCVQLISQHSQLFKGTLLSNIRYANQRIPLTTITALAAQLGINNSELMQPVHELGRHLPSGLRIRTLLIRALIKQPGLLILDDPSLLQETALLQQLLSDHELVSATIILCQQQQSTLSNIDQYWPID</sequence>
<dbReference type="SUPFAM" id="SSF52540">
    <property type="entry name" value="P-loop containing nucleoside triphosphate hydrolases"/>
    <property type="match status" value="1"/>
</dbReference>
<evidence type="ECO:0000256" key="2">
    <source>
        <dbReference type="ARBA" id="ARBA00022692"/>
    </source>
</evidence>
<keyword evidence="11" id="KW-1185">Reference proteome</keyword>
<dbReference type="Gene3D" id="3.40.50.300">
    <property type="entry name" value="P-loop containing nucleotide triphosphate hydrolases"/>
    <property type="match status" value="1"/>
</dbReference>
<feature type="transmembrane region" description="Helical" evidence="7">
    <location>
        <begin position="226"/>
        <end position="252"/>
    </location>
</feature>
<dbReference type="PANTHER" id="PTHR24221:SF654">
    <property type="entry name" value="ATP-BINDING CASSETTE SUB-FAMILY B MEMBER 6"/>
    <property type="match status" value="1"/>
</dbReference>